<dbReference type="InterPro" id="IPR013083">
    <property type="entry name" value="Znf_RING/FYVE/PHD"/>
</dbReference>
<dbReference type="Gene3D" id="1.10.1170.10">
    <property type="entry name" value="Inhibitor Of Apoptosis Protein (2mihbC-IAP-1), Chain A"/>
    <property type="match status" value="2"/>
</dbReference>
<dbReference type="PANTHER" id="PTHR10044">
    <property type="entry name" value="INHIBITOR OF APOPTOSIS"/>
    <property type="match status" value="1"/>
</dbReference>
<feature type="region of interest" description="Disordered" evidence="7">
    <location>
        <begin position="82"/>
        <end position="104"/>
    </location>
</feature>
<keyword evidence="10" id="KW-1185">Reference proteome</keyword>
<evidence type="ECO:0000256" key="3">
    <source>
        <dbReference type="ARBA" id="ARBA00022723"/>
    </source>
</evidence>
<dbReference type="Gene3D" id="1.10.8.10">
    <property type="entry name" value="DNA helicase RuvA subunit, C-terminal domain"/>
    <property type="match status" value="1"/>
</dbReference>
<evidence type="ECO:0000313" key="10">
    <source>
        <dbReference type="Proteomes" id="UP001634394"/>
    </source>
</evidence>
<dbReference type="GO" id="GO:0006915">
    <property type="term" value="P:apoptotic process"/>
    <property type="evidence" value="ECO:0007669"/>
    <property type="project" value="UniProtKB-KW"/>
</dbReference>
<comment type="similarity">
    <text evidence="1">Belongs to the IAP family.</text>
</comment>
<dbReference type="CDD" id="cd16649">
    <property type="entry name" value="mRING-HC-C3HC5_CGRF1-like"/>
    <property type="match status" value="1"/>
</dbReference>
<dbReference type="Pfam" id="PF00653">
    <property type="entry name" value="BIR"/>
    <property type="match status" value="2"/>
</dbReference>
<feature type="domain" description="RING-type" evidence="8">
    <location>
        <begin position="457"/>
        <end position="491"/>
    </location>
</feature>
<evidence type="ECO:0000256" key="5">
    <source>
        <dbReference type="ARBA" id="ARBA00022833"/>
    </source>
</evidence>
<accession>A0ABD3XDZ3</accession>
<evidence type="ECO:0000313" key="9">
    <source>
        <dbReference type="EMBL" id="KAL3883078.1"/>
    </source>
</evidence>
<dbReference type="InterPro" id="IPR001841">
    <property type="entry name" value="Znf_RING"/>
</dbReference>
<feature type="compositionally biased region" description="Polar residues" evidence="7">
    <location>
        <begin position="88"/>
        <end position="97"/>
    </location>
</feature>
<organism evidence="9 10">
    <name type="scientific">Sinanodonta woodiana</name>
    <name type="common">Chinese pond mussel</name>
    <name type="synonym">Anodonta woodiana</name>
    <dbReference type="NCBI Taxonomy" id="1069815"/>
    <lineage>
        <taxon>Eukaryota</taxon>
        <taxon>Metazoa</taxon>
        <taxon>Spiralia</taxon>
        <taxon>Lophotrochozoa</taxon>
        <taxon>Mollusca</taxon>
        <taxon>Bivalvia</taxon>
        <taxon>Autobranchia</taxon>
        <taxon>Heteroconchia</taxon>
        <taxon>Palaeoheterodonta</taxon>
        <taxon>Unionida</taxon>
        <taxon>Unionoidea</taxon>
        <taxon>Unionidae</taxon>
        <taxon>Unioninae</taxon>
        <taxon>Sinanodonta</taxon>
    </lineage>
</organism>
<dbReference type="FunFam" id="1.10.1170.10:FF:000003">
    <property type="entry name" value="E3 ubiquitin-protein ligase XIAP"/>
    <property type="match status" value="1"/>
</dbReference>
<dbReference type="Pfam" id="PF13920">
    <property type="entry name" value="zf-C3HC4_3"/>
    <property type="match status" value="1"/>
</dbReference>
<evidence type="ECO:0000256" key="7">
    <source>
        <dbReference type="SAM" id="MobiDB-lite"/>
    </source>
</evidence>
<dbReference type="PROSITE" id="PS50089">
    <property type="entry name" value="ZF_RING_2"/>
    <property type="match status" value="1"/>
</dbReference>
<evidence type="ECO:0000256" key="6">
    <source>
        <dbReference type="PROSITE-ProRule" id="PRU00175"/>
    </source>
</evidence>
<name>A0ABD3XDZ3_SINWO</name>
<protein>
    <recommendedName>
        <fullName evidence="8">RING-type domain-containing protein</fullName>
    </recommendedName>
</protein>
<dbReference type="Proteomes" id="UP001634394">
    <property type="component" value="Unassembled WGS sequence"/>
</dbReference>
<keyword evidence="2" id="KW-0053">Apoptosis</keyword>
<dbReference type="SMART" id="SM00238">
    <property type="entry name" value="BIR"/>
    <property type="match status" value="2"/>
</dbReference>
<dbReference type="CDD" id="cd00022">
    <property type="entry name" value="BIR"/>
    <property type="match status" value="2"/>
</dbReference>
<dbReference type="EMBL" id="JBJQND010000003">
    <property type="protein sequence ID" value="KAL3883078.1"/>
    <property type="molecule type" value="Genomic_DNA"/>
</dbReference>
<dbReference type="InterPro" id="IPR050784">
    <property type="entry name" value="IAP"/>
</dbReference>
<sequence>MYSTDLFMSQNDQQERVKWSLQQCIDGIKQPNDSRSDGKSLVEDGNVSINIITSPETLRRNANDFGNPLANRVSTLPSSDVERDNFHQRNVTTSDAAANTPRPRHPLYQEYESRLRSYSTWRQFQKFNVAALAEAGFFNIGVENGTTIRCFFCAVELVNPAYNDVPLFEHLNKSPNCGYLKQKLRTQDLIQLQERIQKETQNSLQTDGCAVRTSSTSVRKPASYSSSRHISRNPQFEAYSTRLASFARWPTGVKQRPEELAAAGFFSTGSEDVVRCFDCDGGMKNWEPDDEPWIEHARWFPKCQFVKRMKGQEFIDLVRRMTEDSDEEEDAVVHSTFQPDNPMADLPTLRNETNLQTDEVNESSVLETAAARSVLEMGYSRTVVAQAINSLITKGQTEYKAENIMEEIFEMESSGHLRNESEEDTDSRHGTGHINKINGSFLTLQQENERLRQSVQCVNCRKSQRSIFLLPCTHFCLCSTCAEKSSICPVCYKRIKEKIKTYLI</sequence>
<keyword evidence="3" id="KW-0479">Metal-binding</keyword>
<dbReference type="FunFam" id="1.10.1170.10:FF:000002">
    <property type="entry name" value="Baculoviral IAP repeat containing 7"/>
    <property type="match status" value="1"/>
</dbReference>
<dbReference type="AlphaFoldDB" id="A0ABD3XDZ3"/>
<evidence type="ECO:0000259" key="8">
    <source>
        <dbReference type="PROSITE" id="PS50089"/>
    </source>
</evidence>
<dbReference type="SUPFAM" id="SSF57924">
    <property type="entry name" value="Inhibitor of apoptosis (IAP) repeat"/>
    <property type="match status" value="2"/>
</dbReference>
<feature type="region of interest" description="Disordered" evidence="7">
    <location>
        <begin position="413"/>
        <end position="432"/>
    </location>
</feature>
<evidence type="ECO:0000256" key="4">
    <source>
        <dbReference type="ARBA" id="ARBA00022771"/>
    </source>
</evidence>
<keyword evidence="4 6" id="KW-0863">Zinc-finger</keyword>
<dbReference type="PANTHER" id="PTHR10044:SF139">
    <property type="entry name" value="DEATH-ASSOCIATED INHIBITOR OF APOPTOSIS 2"/>
    <property type="match status" value="1"/>
</dbReference>
<dbReference type="InterPro" id="IPR001370">
    <property type="entry name" value="BIR_rpt"/>
</dbReference>
<evidence type="ECO:0000256" key="2">
    <source>
        <dbReference type="ARBA" id="ARBA00022703"/>
    </source>
</evidence>
<dbReference type="GO" id="GO:0008270">
    <property type="term" value="F:zinc ion binding"/>
    <property type="evidence" value="ECO:0007669"/>
    <property type="project" value="UniProtKB-KW"/>
</dbReference>
<evidence type="ECO:0000256" key="1">
    <source>
        <dbReference type="ARBA" id="ARBA00006672"/>
    </source>
</evidence>
<proteinExistence type="inferred from homology"/>
<reference evidence="9 10" key="1">
    <citation type="submission" date="2024-11" db="EMBL/GenBank/DDBJ databases">
        <title>Chromosome-level genome assembly of the freshwater bivalve Anodonta woodiana.</title>
        <authorList>
            <person name="Chen X."/>
        </authorList>
    </citation>
    <scope>NUCLEOTIDE SEQUENCE [LARGE SCALE GENOMIC DNA]</scope>
    <source>
        <strain evidence="9">MN2024</strain>
        <tissue evidence="9">Gills</tissue>
    </source>
</reference>
<keyword evidence="5" id="KW-0862">Zinc</keyword>
<dbReference type="Gene3D" id="3.30.40.10">
    <property type="entry name" value="Zinc/RING finger domain, C3HC4 (zinc finger)"/>
    <property type="match status" value="1"/>
</dbReference>
<gene>
    <name evidence="9" type="ORF">ACJMK2_029371</name>
</gene>
<comment type="caution">
    <text evidence="9">The sequence shown here is derived from an EMBL/GenBank/DDBJ whole genome shotgun (WGS) entry which is preliminary data.</text>
</comment>
<dbReference type="PROSITE" id="PS50143">
    <property type="entry name" value="BIR_REPEAT_2"/>
    <property type="match status" value="2"/>
</dbReference>